<evidence type="ECO:0000313" key="3">
    <source>
        <dbReference type="EMBL" id="SPQ19052.1"/>
    </source>
</evidence>
<dbReference type="EMBL" id="OUUZ01000001">
    <property type="protein sequence ID" value="SPQ19052.1"/>
    <property type="molecule type" value="Genomic_DNA"/>
</dbReference>
<feature type="compositionally biased region" description="Basic residues" evidence="1">
    <location>
        <begin position="218"/>
        <end position="227"/>
    </location>
</feature>
<evidence type="ECO:0000313" key="4">
    <source>
        <dbReference type="Proteomes" id="UP000289323"/>
    </source>
</evidence>
<feature type="domain" description="DUF8035" evidence="2">
    <location>
        <begin position="406"/>
        <end position="459"/>
    </location>
</feature>
<dbReference type="InterPro" id="IPR058348">
    <property type="entry name" value="DUF8035"/>
</dbReference>
<proteinExistence type="predicted"/>
<dbReference type="Pfam" id="PF26118">
    <property type="entry name" value="DUF8035"/>
    <property type="match status" value="1"/>
</dbReference>
<feature type="region of interest" description="Disordered" evidence="1">
    <location>
        <begin position="113"/>
        <end position="164"/>
    </location>
</feature>
<feature type="region of interest" description="Disordered" evidence="1">
    <location>
        <begin position="182"/>
        <end position="241"/>
    </location>
</feature>
<feature type="compositionally biased region" description="Low complexity" evidence="1">
    <location>
        <begin position="121"/>
        <end position="136"/>
    </location>
</feature>
<accession>A0A3S5CVX9</accession>
<feature type="compositionally biased region" description="Pro residues" evidence="1">
    <location>
        <begin position="149"/>
        <end position="159"/>
    </location>
</feature>
<dbReference type="AlphaFoldDB" id="A0A3S5CVX9"/>
<evidence type="ECO:0000259" key="2">
    <source>
        <dbReference type="Pfam" id="PF26118"/>
    </source>
</evidence>
<dbReference type="Proteomes" id="UP000289323">
    <property type="component" value="Unassembled WGS sequence"/>
</dbReference>
<gene>
    <name evidence="3" type="ORF">TT172_LOCUS1471</name>
</gene>
<protein>
    <submittedName>
        <fullName evidence="3">0df010e4-6d50-4016-be62-18d0027346fb</fullName>
    </submittedName>
</protein>
<evidence type="ECO:0000256" key="1">
    <source>
        <dbReference type="SAM" id="MobiDB-lite"/>
    </source>
</evidence>
<sequence>MSRSRVDFGEREYIREPPRRAPAREYDEVDIRVREREPAGDRLPAFMREENRRAEPGPLVLRQREIETIERPRRRSPSPVRIRERIVERARSVSPRRLDEEVRFRRVVREPSRGPVERVRFVPPRSRSPSPEVQQRIRIVEREKERSPSPAPPPRPPTPKVIKGPTIEREVITHYRDIDHGIVAVRPPTPPPARHKHRDTEIDVYTSRGETEVDIHRRAPSRSRGRSPSRERVSRRPPPGWDDEVLVEADRKHLLVDIEHRRGRRAHSAAPPRIDYDDEAYEITSKIDRRGKMGEASNGITRDWTIIDVPPGTERVRMDGAGGASAEVTWQKYSGVRRARFIPERDDKGSVVSAASTELRAPADRERRLSVHVVDKDRGGGDREIDIEKVTDRRVAVRGPSPRRSETWTEITKDLVCREAIQELGYEFEETEYFYYIVEYLAYEDVLRLVQLSDRIRAARRERAREIAWEREWRDDWDREREHRGRHHHRHHHHRNRYSVDYTDYTDDERVVEREIIWDTRHPGKGYRH</sequence>
<name>A0A3S5CVX9_9PEZI</name>
<organism evidence="3 4">
    <name type="scientific">Thermothielavioides terrestris</name>
    <dbReference type="NCBI Taxonomy" id="2587410"/>
    <lineage>
        <taxon>Eukaryota</taxon>
        <taxon>Fungi</taxon>
        <taxon>Dikarya</taxon>
        <taxon>Ascomycota</taxon>
        <taxon>Pezizomycotina</taxon>
        <taxon>Sordariomycetes</taxon>
        <taxon>Sordariomycetidae</taxon>
        <taxon>Sordariales</taxon>
        <taxon>Chaetomiaceae</taxon>
        <taxon>Thermothielavioides</taxon>
    </lineage>
</organism>
<feature type="compositionally biased region" description="Basic and acidic residues" evidence="1">
    <location>
        <begin position="138"/>
        <end position="147"/>
    </location>
</feature>
<reference evidence="3 4" key="1">
    <citation type="submission" date="2018-04" db="EMBL/GenBank/DDBJ databases">
        <authorList>
            <person name="Huttner S."/>
            <person name="Dainat J."/>
        </authorList>
    </citation>
    <scope>NUCLEOTIDE SEQUENCE [LARGE SCALE GENOMIC DNA]</scope>
</reference>